<evidence type="ECO:0000259" key="1">
    <source>
        <dbReference type="Pfam" id="PF05161"/>
    </source>
</evidence>
<dbReference type="Proteomes" id="UP000318017">
    <property type="component" value="Chromosome"/>
</dbReference>
<feature type="domain" description="MOFRL-associated" evidence="2">
    <location>
        <begin position="20"/>
        <end position="262"/>
    </location>
</feature>
<dbReference type="AlphaFoldDB" id="A0A518GEB8"/>
<evidence type="ECO:0000313" key="4">
    <source>
        <dbReference type="Proteomes" id="UP000318017"/>
    </source>
</evidence>
<dbReference type="RefSeq" id="WP_145083452.1">
    <property type="nucleotide sequence ID" value="NZ_CP036298.1"/>
</dbReference>
<accession>A0A518GEB8</accession>
<organism evidence="3 4">
    <name type="scientific">Aureliella helgolandensis</name>
    <dbReference type="NCBI Taxonomy" id="2527968"/>
    <lineage>
        <taxon>Bacteria</taxon>
        <taxon>Pseudomonadati</taxon>
        <taxon>Planctomycetota</taxon>
        <taxon>Planctomycetia</taxon>
        <taxon>Pirellulales</taxon>
        <taxon>Pirellulaceae</taxon>
        <taxon>Aureliella</taxon>
    </lineage>
</organism>
<dbReference type="PANTHER" id="PTHR12227:SF0">
    <property type="entry name" value="GLYCERATE KINASE"/>
    <property type="match status" value="1"/>
</dbReference>
<dbReference type="KEGG" id="ahel:Q31a_52760"/>
<dbReference type="Gene3D" id="3.40.50.10180">
    <property type="entry name" value="Glycerate kinase, MOFRL-like N-terminal domain"/>
    <property type="match status" value="1"/>
</dbReference>
<dbReference type="SUPFAM" id="SSF82544">
    <property type="entry name" value="GckA/TtuD-like"/>
    <property type="match status" value="1"/>
</dbReference>
<dbReference type="GO" id="GO:0016618">
    <property type="term" value="F:hydroxypyruvate reductase [NAD(P)H] activity"/>
    <property type="evidence" value="ECO:0007669"/>
    <property type="project" value="UniProtKB-EC"/>
</dbReference>
<dbReference type="OrthoDB" id="9766552at2"/>
<dbReference type="EC" id="1.1.1.81" evidence="3"/>
<evidence type="ECO:0000259" key="2">
    <source>
        <dbReference type="Pfam" id="PF13660"/>
    </source>
</evidence>
<dbReference type="GO" id="GO:0008887">
    <property type="term" value="F:glycerate kinase activity"/>
    <property type="evidence" value="ECO:0007669"/>
    <property type="project" value="InterPro"/>
</dbReference>
<dbReference type="Gene3D" id="3.40.1480.10">
    <property type="entry name" value="MOFRL domain"/>
    <property type="match status" value="1"/>
</dbReference>
<dbReference type="InterPro" id="IPR038614">
    <property type="entry name" value="GK_N_sf"/>
</dbReference>
<gene>
    <name evidence="3" type="primary">ttuD</name>
    <name evidence="3" type="ORF">Q31a_52760</name>
</gene>
<sequence length="484" mass="51350">MPPLNPDASTSPSDKLRSDALEIWQAGIEAVKPARLFESKLVWEPDAFCIDDVWVDLSKLKRIVVVGAGKASGAMAAAFYQQLQQHFSQQDKSAPPCVGWVNCPAETFDPNWDTGQIHLHTARPAGMNVPTPAAVEGTRQILDIVRSCTAEDLLLCLLSGGGSAVLVAPPPGLELADKQAVAQRVAAAGGNIDQLNLIRRCLSLVKGGGLAAQFHGQRLITLAISDCLGDPIETIASGPTVAGSEREPRQALAALEDLQLLEDPALQRIVQYLQALVAEQNASPPLDSPRQDSREYIVLGNNSDAVDAAGVKAVELGYRYVMQAARAVEGDVSQVACHAAQAATQVMQQEEVDCWISGGEPTVTLPQQPGKGGRNQQLTLAVLDGLVKADWPNPALYPRPLVFLSGGTDGEDGPTDAAGAMFDAPLWQAAERAGVRPEDYLSRADAYHYFARVGGLIRTGATGTNVCDLRVALAGPRPTNAPDR</sequence>
<dbReference type="InterPro" id="IPR007835">
    <property type="entry name" value="MOFRL"/>
</dbReference>
<dbReference type="Pfam" id="PF05161">
    <property type="entry name" value="MOFRL"/>
    <property type="match status" value="1"/>
</dbReference>
<dbReference type="Pfam" id="PF13660">
    <property type="entry name" value="DUF4147"/>
    <property type="match status" value="1"/>
</dbReference>
<dbReference type="InterPro" id="IPR037035">
    <property type="entry name" value="GK-like_C_sf"/>
</dbReference>
<reference evidence="3 4" key="1">
    <citation type="submission" date="2019-02" db="EMBL/GenBank/DDBJ databases">
        <title>Deep-cultivation of Planctomycetes and their phenomic and genomic characterization uncovers novel biology.</title>
        <authorList>
            <person name="Wiegand S."/>
            <person name="Jogler M."/>
            <person name="Boedeker C."/>
            <person name="Pinto D."/>
            <person name="Vollmers J."/>
            <person name="Rivas-Marin E."/>
            <person name="Kohn T."/>
            <person name="Peeters S.H."/>
            <person name="Heuer A."/>
            <person name="Rast P."/>
            <person name="Oberbeckmann S."/>
            <person name="Bunk B."/>
            <person name="Jeske O."/>
            <person name="Meyerdierks A."/>
            <person name="Storesund J.E."/>
            <person name="Kallscheuer N."/>
            <person name="Luecker S."/>
            <person name="Lage O.M."/>
            <person name="Pohl T."/>
            <person name="Merkel B.J."/>
            <person name="Hornburger P."/>
            <person name="Mueller R.-W."/>
            <person name="Bruemmer F."/>
            <person name="Labrenz M."/>
            <person name="Spormann A.M."/>
            <person name="Op den Camp H."/>
            <person name="Overmann J."/>
            <person name="Amann R."/>
            <person name="Jetten M.S.M."/>
            <person name="Mascher T."/>
            <person name="Medema M.H."/>
            <person name="Devos D.P."/>
            <person name="Kaster A.-K."/>
            <person name="Ovreas L."/>
            <person name="Rohde M."/>
            <person name="Galperin M.Y."/>
            <person name="Jogler C."/>
        </authorList>
    </citation>
    <scope>NUCLEOTIDE SEQUENCE [LARGE SCALE GENOMIC DNA]</scope>
    <source>
        <strain evidence="3 4">Q31a</strain>
    </source>
</reference>
<dbReference type="EMBL" id="CP036298">
    <property type="protein sequence ID" value="QDV26897.1"/>
    <property type="molecule type" value="Genomic_DNA"/>
</dbReference>
<keyword evidence="3" id="KW-0670">Pyruvate</keyword>
<name>A0A518GEB8_9BACT</name>
<dbReference type="InterPro" id="IPR039760">
    <property type="entry name" value="MOFRL_protein"/>
</dbReference>
<keyword evidence="4" id="KW-1185">Reference proteome</keyword>
<dbReference type="PANTHER" id="PTHR12227">
    <property type="entry name" value="GLYCERATE KINASE"/>
    <property type="match status" value="1"/>
</dbReference>
<evidence type="ECO:0000313" key="3">
    <source>
        <dbReference type="EMBL" id="QDV26897.1"/>
    </source>
</evidence>
<proteinExistence type="predicted"/>
<feature type="domain" description="MOFRL" evidence="1">
    <location>
        <begin position="354"/>
        <end position="468"/>
    </location>
</feature>
<dbReference type="InterPro" id="IPR025286">
    <property type="entry name" value="MOFRL_assoc_dom"/>
</dbReference>
<protein>
    <submittedName>
        <fullName evidence="3">Hydroxypyruvate reductase</fullName>
        <ecNumber evidence="3">1.1.1.81</ecNumber>
    </submittedName>
</protein>
<dbReference type="GO" id="GO:0005737">
    <property type="term" value="C:cytoplasm"/>
    <property type="evidence" value="ECO:0007669"/>
    <property type="project" value="TreeGrafter"/>
</dbReference>
<keyword evidence="3" id="KW-0560">Oxidoreductase</keyword>